<feature type="transmembrane region" description="Helical" evidence="8">
    <location>
        <begin position="198"/>
        <end position="216"/>
    </location>
</feature>
<reference evidence="10 11" key="1">
    <citation type="submission" date="2013-03" db="EMBL/GenBank/DDBJ databases">
        <title>The Genome Sequence of Enterococcus columbae ATCC_51263 (PacBio/Illumina hybrid assembly).</title>
        <authorList>
            <consortium name="The Broad Institute Genomics Platform"/>
            <consortium name="The Broad Institute Genome Sequencing Center for Infectious Disease"/>
            <person name="Earl A."/>
            <person name="Russ C."/>
            <person name="Gilmore M."/>
            <person name="Surin D."/>
            <person name="Walker B."/>
            <person name="Young S."/>
            <person name="Zeng Q."/>
            <person name="Gargeya S."/>
            <person name="Fitzgerald M."/>
            <person name="Haas B."/>
            <person name="Abouelleil A."/>
            <person name="Allen A.W."/>
            <person name="Alvarado L."/>
            <person name="Arachchi H.M."/>
            <person name="Berlin A.M."/>
            <person name="Chapman S.B."/>
            <person name="Gainer-Dewar J."/>
            <person name="Goldberg J."/>
            <person name="Griggs A."/>
            <person name="Gujja S."/>
            <person name="Hansen M."/>
            <person name="Howarth C."/>
            <person name="Imamovic A."/>
            <person name="Ireland A."/>
            <person name="Larimer J."/>
            <person name="McCowan C."/>
            <person name="Murphy C."/>
            <person name="Pearson M."/>
            <person name="Poon T.W."/>
            <person name="Priest M."/>
            <person name="Roberts A."/>
            <person name="Saif S."/>
            <person name="Shea T."/>
            <person name="Sisk P."/>
            <person name="Sykes S."/>
            <person name="Wortman J."/>
            <person name="Nusbaum C."/>
            <person name="Birren B."/>
        </authorList>
    </citation>
    <scope>NUCLEOTIDE SEQUENCE [LARGE SCALE GENOMIC DNA]</scope>
    <source>
        <strain evidence="10 11">ATCC 51263</strain>
    </source>
</reference>
<dbReference type="FunFam" id="1.10.3720.10:FF:000001">
    <property type="entry name" value="Glycine betaine ABC transporter, permease"/>
    <property type="match status" value="1"/>
</dbReference>
<dbReference type="PATRIC" id="fig|1121865.3.peg.2256"/>
<dbReference type="PROSITE" id="PS50928">
    <property type="entry name" value="ABC_TM1"/>
    <property type="match status" value="1"/>
</dbReference>
<evidence type="ECO:0000256" key="2">
    <source>
        <dbReference type="ARBA" id="ARBA00022448"/>
    </source>
</evidence>
<feature type="transmembrane region" description="Helical" evidence="8">
    <location>
        <begin position="135"/>
        <end position="161"/>
    </location>
</feature>
<dbReference type="GO" id="GO:0031460">
    <property type="term" value="P:glycine betaine transport"/>
    <property type="evidence" value="ECO:0007669"/>
    <property type="project" value="TreeGrafter"/>
</dbReference>
<dbReference type="InterPro" id="IPR051204">
    <property type="entry name" value="ABC_transp_perm/SBD"/>
</dbReference>
<dbReference type="SUPFAM" id="SSF53850">
    <property type="entry name" value="Periplasmic binding protein-like II"/>
    <property type="match status" value="1"/>
</dbReference>
<dbReference type="PANTHER" id="PTHR30177">
    <property type="entry name" value="GLYCINE BETAINE/L-PROLINE TRANSPORT SYSTEM PERMEASE PROTEIN PROW"/>
    <property type="match status" value="1"/>
</dbReference>
<feature type="transmembrane region" description="Helical" evidence="8">
    <location>
        <begin position="56"/>
        <end position="83"/>
    </location>
</feature>
<dbReference type="STRING" id="1121865.OMW_02321"/>
<dbReference type="Pfam" id="PF00528">
    <property type="entry name" value="BPD_transp_1"/>
    <property type="match status" value="1"/>
</dbReference>
<feature type="transmembrane region" description="Helical" evidence="8">
    <location>
        <begin position="12"/>
        <end position="36"/>
    </location>
</feature>
<keyword evidence="3 8" id="KW-0812">Transmembrane</keyword>
<feature type="domain" description="ABC transmembrane type-1" evidence="9">
    <location>
        <begin position="8"/>
        <end position="191"/>
    </location>
</feature>
<dbReference type="InterPro" id="IPR007210">
    <property type="entry name" value="ABC_Gly_betaine_transp_sub-bd"/>
</dbReference>
<organism evidence="10 11">
    <name type="scientific">Enterococcus columbae DSM 7374 = ATCC 51263</name>
    <dbReference type="NCBI Taxonomy" id="1121865"/>
    <lineage>
        <taxon>Bacteria</taxon>
        <taxon>Bacillati</taxon>
        <taxon>Bacillota</taxon>
        <taxon>Bacilli</taxon>
        <taxon>Lactobacillales</taxon>
        <taxon>Enterococcaceae</taxon>
        <taxon>Enterococcus</taxon>
    </lineage>
</organism>
<name>S1N403_9ENTE</name>
<dbReference type="PANTHER" id="PTHR30177:SF4">
    <property type="entry name" value="OSMOPROTECTANT IMPORT PERMEASE PROTEIN OSMW"/>
    <property type="match status" value="1"/>
</dbReference>
<dbReference type="RefSeq" id="WP_016184402.1">
    <property type="nucleotide sequence ID" value="NZ_JXKI01000008.1"/>
</dbReference>
<evidence type="ECO:0000256" key="5">
    <source>
        <dbReference type="ARBA" id="ARBA00023136"/>
    </source>
</evidence>
<dbReference type="AlphaFoldDB" id="S1N403"/>
<comment type="similarity">
    <text evidence="8">Belongs to the binding-protein-dependent transport system permease family.</text>
</comment>
<comment type="similarity">
    <text evidence="7">In the N-terminal section; belongs to the binding-protein-dependent transport system permease family.</text>
</comment>
<dbReference type="InterPro" id="IPR058089">
    <property type="entry name" value="EgtUBC_SBD"/>
</dbReference>
<dbReference type="eggNOG" id="COG1732">
    <property type="taxonomic scope" value="Bacteria"/>
</dbReference>
<keyword evidence="4 8" id="KW-1133">Transmembrane helix</keyword>
<keyword evidence="5 8" id="KW-0472">Membrane</keyword>
<dbReference type="Pfam" id="PF04069">
    <property type="entry name" value="OpuAC"/>
    <property type="match status" value="1"/>
</dbReference>
<dbReference type="Gene3D" id="1.10.3720.10">
    <property type="entry name" value="MetI-like"/>
    <property type="match status" value="1"/>
</dbReference>
<evidence type="ECO:0000256" key="1">
    <source>
        <dbReference type="ARBA" id="ARBA00004141"/>
    </source>
</evidence>
<sequence length="496" mass="54816">MPNIFQAIFQHLQLSLSALLIASILAIGLALLLQPFKKIVNVILQITGIMQTIPSLALLGLFIPFMGIGFTPALVALIIYGLFPILQNTLVGLASVDPALEEAAQAFGMNRWERLKKLSLPLALPMILSGVRTSAIMIIGTATLAALIGAGGLGTYILLGIDRQDNQLIFIGAIASAGLAILFSFLLQWLQRLKLKQILIVFTSIIVITGLTFVPFTSNAKKEPTIVIAGKLGAEPNILIHMYKLLIEEQSDIHVELKENLGKTSFLYQALKKGSIDLYPEFTGTITSTLLKQVPSASTDPKVVFNQAKKGIYQQDHLIYLEPMAYQNTYALAVPKAYAEKYHLQKISDLQKVANQAVAGFTLEFNQRKDGNLGLKEKYQLSLQVKTMEPALRYQALNQGSIQIADVYSTDSGIKRYDLVVLKDDRQLFPPYQGAPLIREATLKKYPELKAILNQLAGKITEEEMQQMNYQVDVLKKSPATVAKAFLVQQKLLKKY</sequence>
<dbReference type="Gene3D" id="3.40.190.120">
    <property type="entry name" value="Osmoprotection protein (prox), domain 2"/>
    <property type="match status" value="1"/>
</dbReference>
<dbReference type="GO" id="GO:0043190">
    <property type="term" value="C:ATP-binding cassette (ABC) transporter complex"/>
    <property type="evidence" value="ECO:0007669"/>
    <property type="project" value="InterPro"/>
</dbReference>
<dbReference type="OrthoDB" id="9801163at2"/>
<comment type="similarity">
    <text evidence="6">In the C-terminal section; belongs to the OsmX family.</text>
</comment>
<dbReference type="GO" id="GO:0022857">
    <property type="term" value="F:transmembrane transporter activity"/>
    <property type="evidence" value="ECO:0007669"/>
    <property type="project" value="InterPro"/>
</dbReference>
<feature type="transmembrane region" description="Helical" evidence="8">
    <location>
        <begin position="167"/>
        <end position="186"/>
    </location>
</feature>
<evidence type="ECO:0000256" key="6">
    <source>
        <dbReference type="ARBA" id="ARBA00035642"/>
    </source>
</evidence>
<comment type="subcellular location">
    <subcellularLocation>
        <location evidence="8">Cell membrane</location>
        <topology evidence="8">Multi-pass membrane protein</topology>
    </subcellularLocation>
    <subcellularLocation>
        <location evidence="1">Membrane</location>
        <topology evidence="1">Multi-pass membrane protein</topology>
    </subcellularLocation>
</comment>
<evidence type="ECO:0000256" key="8">
    <source>
        <dbReference type="RuleBase" id="RU363032"/>
    </source>
</evidence>
<protein>
    <recommendedName>
        <fullName evidence="9">ABC transmembrane type-1 domain-containing protein</fullName>
    </recommendedName>
</protein>
<evidence type="ECO:0000256" key="3">
    <source>
        <dbReference type="ARBA" id="ARBA00022692"/>
    </source>
</evidence>
<evidence type="ECO:0000259" key="9">
    <source>
        <dbReference type="PROSITE" id="PS50928"/>
    </source>
</evidence>
<comment type="caution">
    <text evidence="10">The sequence shown here is derived from an EMBL/GenBank/DDBJ whole genome shotgun (WGS) entry which is preliminary data.</text>
</comment>
<evidence type="ECO:0000313" key="11">
    <source>
        <dbReference type="Proteomes" id="UP000014113"/>
    </source>
</evidence>
<dbReference type="InterPro" id="IPR035906">
    <property type="entry name" value="MetI-like_sf"/>
</dbReference>
<evidence type="ECO:0000256" key="7">
    <source>
        <dbReference type="ARBA" id="ARBA00035652"/>
    </source>
</evidence>
<dbReference type="EMBL" id="ASWJ01000007">
    <property type="protein sequence ID" value="EOW83730.1"/>
    <property type="molecule type" value="Genomic_DNA"/>
</dbReference>
<keyword evidence="11" id="KW-1185">Reference proteome</keyword>
<dbReference type="InterPro" id="IPR000515">
    <property type="entry name" value="MetI-like"/>
</dbReference>
<dbReference type="SUPFAM" id="SSF161098">
    <property type="entry name" value="MetI-like"/>
    <property type="match status" value="1"/>
</dbReference>
<dbReference type="CDD" id="cd06261">
    <property type="entry name" value="TM_PBP2"/>
    <property type="match status" value="1"/>
</dbReference>
<dbReference type="eggNOG" id="COG1174">
    <property type="taxonomic scope" value="Bacteria"/>
</dbReference>
<gene>
    <name evidence="10" type="ORF">I568_01532</name>
</gene>
<evidence type="ECO:0000313" key="10">
    <source>
        <dbReference type="EMBL" id="EOW83730.1"/>
    </source>
</evidence>
<dbReference type="Proteomes" id="UP000014113">
    <property type="component" value="Unassembled WGS sequence"/>
</dbReference>
<keyword evidence="2 8" id="KW-0813">Transport</keyword>
<evidence type="ECO:0000256" key="4">
    <source>
        <dbReference type="ARBA" id="ARBA00022989"/>
    </source>
</evidence>
<proteinExistence type="inferred from homology"/>
<accession>S1N403</accession>
<dbReference type="Gene3D" id="3.40.190.10">
    <property type="entry name" value="Periplasmic binding protein-like II"/>
    <property type="match status" value="1"/>
</dbReference>
<dbReference type="CDD" id="cd13610">
    <property type="entry name" value="PBP2_ChoS"/>
    <property type="match status" value="1"/>
</dbReference>